<protein>
    <submittedName>
        <fullName evidence="2">Uncharacterized protein</fullName>
    </submittedName>
</protein>
<evidence type="ECO:0000313" key="3">
    <source>
        <dbReference type="Proteomes" id="UP000017559"/>
    </source>
</evidence>
<reference evidence="2 3" key="1">
    <citation type="journal article" date="2014" name="BMC Genomics">
        <title>Genome and secretome analysis of the hemibiotrophic fungal pathogen, Moniliophthora roreri, which causes frosty pod rot disease of cacao: mechanisms of the biotrophic and necrotrophic phases.</title>
        <authorList>
            <person name="Meinhardt L.W."/>
            <person name="Costa G.G.L."/>
            <person name="Thomazella D.P.T."/>
            <person name="Teixeira P.J.P.L."/>
            <person name="Carazzolle M.F."/>
            <person name="Schuster S.C."/>
            <person name="Carlson J.E."/>
            <person name="Guiltinan M.J."/>
            <person name="Mieczkowski P."/>
            <person name="Farmer A."/>
            <person name="Ramaraj T."/>
            <person name="Crozier J."/>
            <person name="Davis R.E."/>
            <person name="Shao J."/>
            <person name="Melnick R.L."/>
            <person name="Pereira G.A.G."/>
            <person name="Bailey B.A."/>
        </authorList>
    </citation>
    <scope>NUCLEOTIDE SEQUENCE [LARGE SCALE GENOMIC DNA]</scope>
    <source>
        <strain evidence="2 3">MCA 2997</strain>
    </source>
</reference>
<comment type="caution">
    <text evidence="2">The sequence shown here is derived from an EMBL/GenBank/DDBJ whole genome shotgun (WGS) entry which is preliminary data.</text>
</comment>
<feature type="compositionally biased region" description="Polar residues" evidence="1">
    <location>
        <begin position="322"/>
        <end position="354"/>
    </location>
</feature>
<keyword evidence="3" id="KW-1185">Reference proteome</keyword>
<feature type="compositionally biased region" description="Low complexity" evidence="1">
    <location>
        <begin position="402"/>
        <end position="421"/>
    </location>
</feature>
<feature type="compositionally biased region" description="Polar residues" evidence="1">
    <location>
        <begin position="464"/>
        <end position="473"/>
    </location>
</feature>
<feature type="region of interest" description="Disordered" evidence="1">
    <location>
        <begin position="204"/>
        <end position="265"/>
    </location>
</feature>
<feature type="region of interest" description="Disordered" evidence="1">
    <location>
        <begin position="402"/>
        <end position="501"/>
    </location>
</feature>
<dbReference type="EMBL" id="AWSO01001350">
    <property type="protein sequence ID" value="ESK84212.1"/>
    <property type="molecule type" value="Genomic_DNA"/>
</dbReference>
<feature type="region of interest" description="Disordered" evidence="1">
    <location>
        <begin position="24"/>
        <end position="63"/>
    </location>
</feature>
<dbReference type="KEGG" id="mrr:Moror_16953"/>
<feature type="region of interest" description="Disordered" evidence="1">
    <location>
        <begin position="145"/>
        <end position="174"/>
    </location>
</feature>
<feature type="compositionally biased region" description="Polar residues" evidence="1">
    <location>
        <begin position="204"/>
        <end position="215"/>
    </location>
</feature>
<proteinExistence type="predicted"/>
<sequence>TVYPKKRHRALPATILLSRSSSPLPLHTELNKMPSHDHHHHRLHHHHSHHSHHLHHQHHSRYHPHQHECPHCNPHILHYSPHLYYSPECPHCNSRDQPYIGIPTMPLPVMIPHPADGNSQPHRHQSYNHSTSEGYDAETYLPYKDDASQDHAPIPSPYLSSNRRRAQQATENDRGSYAASIMHNAFYIATSNFQATSSGSTRGQVQQLATVSQLQRTTTPPSSSVSPRVSRVPRRSGLHGGSDNPYQSLPKPNVPHDDSDDDIPYIPRSVYENLVNKAKAPLPSIKPVTPHQIPRSGDTSKVAAKAGSTSGIVDTKDIKTPPATTDPATSNPEKPLQATQTGKTPHASQVSESTMPDPLPGAKPSILPKVQNTNKSAGSSTFVIDQLSSSKSGVYDAAVSTAATAPSTTLEESSSYSSESTDAITAPPPVAKPHIPHAGNSSGVIADDGESATPAAGPHPKPLLNSNVVNADHSSAGGMESDTKHSKFSKGTDNAAAALPPPLNPDILPHANVTVNASLSTHSTINATRRWPYTESDSRNAAASVAASLPQASGNTAVNLVEEHSQLSDPRSPGKLQIDGRNDGAAIKQVKIWPTYGARSSGIGTSSAIPETMKIEQWLELQNW</sequence>
<accession>V2WRM9</accession>
<feature type="non-terminal residue" evidence="2">
    <location>
        <position position="1"/>
    </location>
</feature>
<dbReference type="Proteomes" id="UP000017559">
    <property type="component" value="Unassembled WGS sequence"/>
</dbReference>
<gene>
    <name evidence="2" type="ORF">Moror_16953</name>
</gene>
<feature type="compositionally biased region" description="Basic residues" evidence="1">
    <location>
        <begin position="37"/>
        <end position="63"/>
    </location>
</feature>
<feature type="region of interest" description="Disordered" evidence="1">
    <location>
        <begin position="113"/>
        <end position="133"/>
    </location>
</feature>
<feature type="region of interest" description="Disordered" evidence="1">
    <location>
        <begin position="282"/>
        <end position="377"/>
    </location>
</feature>
<evidence type="ECO:0000256" key="1">
    <source>
        <dbReference type="SAM" id="MobiDB-lite"/>
    </source>
</evidence>
<dbReference type="HOGENOM" id="CLU_438436_0_0_1"/>
<feature type="compositionally biased region" description="Low complexity" evidence="1">
    <location>
        <begin position="216"/>
        <end position="230"/>
    </location>
</feature>
<organism evidence="2 3">
    <name type="scientific">Moniliophthora roreri (strain MCA 2997)</name>
    <name type="common">Cocoa frosty pod rot fungus</name>
    <name type="synonym">Crinipellis roreri</name>
    <dbReference type="NCBI Taxonomy" id="1381753"/>
    <lineage>
        <taxon>Eukaryota</taxon>
        <taxon>Fungi</taxon>
        <taxon>Dikarya</taxon>
        <taxon>Basidiomycota</taxon>
        <taxon>Agaricomycotina</taxon>
        <taxon>Agaricomycetes</taxon>
        <taxon>Agaricomycetidae</taxon>
        <taxon>Agaricales</taxon>
        <taxon>Marasmiineae</taxon>
        <taxon>Marasmiaceae</taxon>
        <taxon>Moniliophthora</taxon>
    </lineage>
</organism>
<name>V2WRM9_MONRO</name>
<dbReference type="AlphaFoldDB" id="V2WRM9"/>
<evidence type="ECO:0000313" key="2">
    <source>
        <dbReference type="EMBL" id="ESK84212.1"/>
    </source>
</evidence>